<reference evidence="6 7" key="1">
    <citation type="submission" date="2019-10" db="EMBL/GenBank/DDBJ databases">
        <title>Epibacterium sp. nov., isolated from seawater.</title>
        <authorList>
            <person name="Zhang X."/>
            <person name="Li N."/>
        </authorList>
    </citation>
    <scope>NUCLEOTIDE SEQUENCE [LARGE SCALE GENOMIC DNA]</scope>
    <source>
        <strain evidence="6 7">SM1979</strain>
    </source>
</reference>
<dbReference type="GO" id="GO:0003677">
    <property type="term" value="F:DNA binding"/>
    <property type="evidence" value="ECO:0007669"/>
    <property type="project" value="UniProtKB-KW"/>
</dbReference>
<proteinExistence type="inferred from homology"/>
<comment type="caution">
    <text evidence="6">The sequence shown here is derived from an EMBL/GenBank/DDBJ whole genome shotgun (WGS) entry which is preliminary data.</text>
</comment>
<feature type="domain" description="Tyr recombinase" evidence="5">
    <location>
        <begin position="165"/>
        <end position="452"/>
    </location>
</feature>
<dbReference type="Gene3D" id="1.10.443.10">
    <property type="entry name" value="Intergrase catalytic core"/>
    <property type="match status" value="1"/>
</dbReference>
<evidence type="ECO:0000256" key="4">
    <source>
        <dbReference type="ARBA" id="ARBA00023172"/>
    </source>
</evidence>
<evidence type="ECO:0000313" key="6">
    <source>
        <dbReference type="EMBL" id="MQQ10522.1"/>
    </source>
</evidence>
<dbReference type="EMBL" id="WIBF01000016">
    <property type="protein sequence ID" value="MQQ10522.1"/>
    <property type="molecule type" value="Genomic_DNA"/>
</dbReference>
<dbReference type="PANTHER" id="PTHR30349:SF64">
    <property type="entry name" value="PROPHAGE INTEGRASE INTD-RELATED"/>
    <property type="match status" value="1"/>
</dbReference>
<evidence type="ECO:0000256" key="2">
    <source>
        <dbReference type="ARBA" id="ARBA00022908"/>
    </source>
</evidence>
<sequence>MWAGSGVERDIRLQETRNVDGLDRDIPTILADGTIYDPYLDRFFLELPLNGTRSRHTLRAIGYDIVVWLRFLEQARTTSVWSVSHDDVVAFHGTRRRSGASHRISASSWNRSVASLDKLYRWGVDRELIAVSPFRHRQVWKRGIAGRRSAQTERNMAYEPSAAPSHPHFASLETYRLFNRLGLRGLTRKGHERPGARDRNGTRNALFADLLVSTGLRLEEAGSLLACEVDAEDIGEGSPRQIRFELPPPVSKGNRGRTILIPRRVIARLQDYIEIERASAIAKFKARSVWTRTTRPIFVEWSEGNRTMLTLPDGSSARIDRFDPEERQRLVLCKAGVPYAPAALWLSEIGLPVRFNSWEAIFLRASRRCSGVGLDIRLSPHQLRHTFAVHMLAMLIEQQIGHTAHDVSGMEAYRQLLSDPLQQVQRLLGHASITTTYVYLDQIAAQADTVDTAVERLLALVSDGDVL</sequence>
<evidence type="ECO:0000256" key="3">
    <source>
        <dbReference type="ARBA" id="ARBA00023125"/>
    </source>
</evidence>
<accession>A0A843YMR6</accession>
<dbReference type="PANTHER" id="PTHR30349">
    <property type="entry name" value="PHAGE INTEGRASE-RELATED"/>
    <property type="match status" value="1"/>
</dbReference>
<keyword evidence="2" id="KW-0229">DNA integration</keyword>
<dbReference type="PROSITE" id="PS51898">
    <property type="entry name" value="TYR_RECOMBINASE"/>
    <property type="match status" value="1"/>
</dbReference>
<dbReference type="Gene3D" id="1.10.150.130">
    <property type="match status" value="1"/>
</dbReference>
<dbReference type="InterPro" id="IPR011010">
    <property type="entry name" value="DNA_brk_join_enz"/>
</dbReference>
<evidence type="ECO:0000259" key="5">
    <source>
        <dbReference type="PROSITE" id="PS51898"/>
    </source>
</evidence>
<organism evidence="6 7">
    <name type="scientific">Tritonibacter litoralis</name>
    <dbReference type="NCBI Taxonomy" id="2662264"/>
    <lineage>
        <taxon>Bacteria</taxon>
        <taxon>Pseudomonadati</taxon>
        <taxon>Pseudomonadota</taxon>
        <taxon>Alphaproteobacteria</taxon>
        <taxon>Rhodobacterales</taxon>
        <taxon>Paracoccaceae</taxon>
        <taxon>Tritonibacter</taxon>
    </lineage>
</organism>
<dbReference type="AlphaFoldDB" id="A0A843YMR6"/>
<protein>
    <submittedName>
        <fullName evidence="6">Tyrosine-type recombinase/integrase</fullName>
    </submittedName>
</protein>
<dbReference type="InterPro" id="IPR050090">
    <property type="entry name" value="Tyrosine_recombinase_XerCD"/>
</dbReference>
<dbReference type="Pfam" id="PF00589">
    <property type="entry name" value="Phage_integrase"/>
    <property type="match status" value="1"/>
</dbReference>
<evidence type="ECO:0000313" key="7">
    <source>
        <dbReference type="Proteomes" id="UP000444174"/>
    </source>
</evidence>
<dbReference type="SUPFAM" id="SSF56349">
    <property type="entry name" value="DNA breaking-rejoining enzymes"/>
    <property type="match status" value="1"/>
</dbReference>
<keyword evidence="7" id="KW-1185">Reference proteome</keyword>
<dbReference type="GO" id="GO:0015074">
    <property type="term" value="P:DNA integration"/>
    <property type="evidence" value="ECO:0007669"/>
    <property type="project" value="UniProtKB-KW"/>
</dbReference>
<dbReference type="InterPro" id="IPR010998">
    <property type="entry name" value="Integrase_recombinase_N"/>
</dbReference>
<dbReference type="InterPro" id="IPR002104">
    <property type="entry name" value="Integrase_catalytic"/>
</dbReference>
<gene>
    <name evidence="6" type="ORF">GFB49_18835</name>
</gene>
<dbReference type="GO" id="GO:0006310">
    <property type="term" value="P:DNA recombination"/>
    <property type="evidence" value="ECO:0007669"/>
    <property type="project" value="UniProtKB-KW"/>
</dbReference>
<keyword evidence="3" id="KW-0238">DNA-binding</keyword>
<evidence type="ECO:0000256" key="1">
    <source>
        <dbReference type="ARBA" id="ARBA00008857"/>
    </source>
</evidence>
<dbReference type="SUPFAM" id="SSF47823">
    <property type="entry name" value="lambda integrase-like, N-terminal domain"/>
    <property type="match status" value="1"/>
</dbReference>
<keyword evidence="4" id="KW-0233">DNA recombination</keyword>
<name>A0A843YMR6_9RHOB</name>
<dbReference type="InterPro" id="IPR004107">
    <property type="entry name" value="Integrase_SAM-like_N"/>
</dbReference>
<dbReference type="Pfam" id="PF02899">
    <property type="entry name" value="Phage_int_SAM_1"/>
    <property type="match status" value="1"/>
</dbReference>
<dbReference type="Proteomes" id="UP000444174">
    <property type="component" value="Unassembled WGS sequence"/>
</dbReference>
<comment type="similarity">
    <text evidence="1">Belongs to the 'phage' integrase family.</text>
</comment>
<dbReference type="CDD" id="cd00397">
    <property type="entry name" value="DNA_BRE_C"/>
    <property type="match status" value="1"/>
</dbReference>
<dbReference type="InterPro" id="IPR013762">
    <property type="entry name" value="Integrase-like_cat_sf"/>
</dbReference>